<comment type="caution">
    <text evidence="2">The sequence shown here is derived from an EMBL/GenBank/DDBJ whole genome shotgun (WGS) entry which is preliminary data.</text>
</comment>
<dbReference type="Pfam" id="PF01381">
    <property type="entry name" value="HTH_3"/>
    <property type="match status" value="1"/>
</dbReference>
<name>A0AAP6EVP6_9LACO</name>
<reference evidence="2" key="1">
    <citation type="submission" date="2023-05" db="EMBL/GenBank/DDBJ databases">
        <title>Cataloging the Phylogenetic Diversity of Human Bladder Bacteria.</title>
        <authorList>
            <person name="Du J."/>
        </authorList>
    </citation>
    <scope>NUCLEOTIDE SEQUENCE</scope>
    <source>
        <strain evidence="2">UMB6975B</strain>
    </source>
</reference>
<dbReference type="SUPFAM" id="SSF47413">
    <property type="entry name" value="lambda repressor-like DNA-binding domains"/>
    <property type="match status" value="1"/>
</dbReference>
<dbReference type="RefSeq" id="WP_020807729.1">
    <property type="nucleotide sequence ID" value="NZ_BEXI01000014.1"/>
</dbReference>
<dbReference type="Proteomes" id="UP001232113">
    <property type="component" value="Unassembled WGS sequence"/>
</dbReference>
<gene>
    <name evidence="2" type="ORF">QP354_09485</name>
</gene>
<evidence type="ECO:0000313" key="3">
    <source>
        <dbReference type="Proteomes" id="UP001232113"/>
    </source>
</evidence>
<dbReference type="Gene3D" id="1.10.260.40">
    <property type="entry name" value="lambda repressor-like DNA-binding domains"/>
    <property type="match status" value="1"/>
</dbReference>
<dbReference type="EMBL" id="JASOLY010000026">
    <property type="protein sequence ID" value="MDK6869286.1"/>
    <property type="molecule type" value="Genomic_DNA"/>
</dbReference>
<evidence type="ECO:0000259" key="1">
    <source>
        <dbReference type="PROSITE" id="PS50943"/>
    </source>
</evidence>
<organism evidence="2 3">
    <name type="scientific">Lactobacillus paragasseri</name>
    <dbReference type="NCBI Taxonomy" id="2107999"/>
    <lineage>
        <taxon>Bacteria</taxon>
        <taxon>Bacillati</taxon>
        <taxon>Bacillota</taxon>
        <taxon>Bacilli</taxon>
        <taxon>Lactobacillales</taxon>
        <taxon>Lactobacillaceae</taxon>
        <taxon>Lactobacillus</taxon>
    </lineage>
</organism>
<proteinExistence type="predicted"/>
<dbReference type="InterPro" id="IPR001387">
    <property type="entry name" value="Cro/C1-type_HTH"/>
</dbReference>
<feature type="domain" description="HTH cro/C1-type" evidence="1">
    <location>
        <begin position="40"/>
        <end position="93"/>
    </location>
</feature>
<sequence>MANKIYLTDIDDLFSKDLQDPTFANDVKAELNKLNSAVAVRSEREAYGWTQHDLAEKSGLPQSTIARVENGANTSMDTISKIANAFGKSLQISFA</sequence>
<dbReference type="CDD" id="cd00093">
    <property type="entry name" value="HTH_XRE"/>
    <property type="match status" value="1"/>
</dbReference>
<dbReference type="AlphaFoldDB" id="A0AAP6EVP6"/>
<dbReference type="GO" id="GO:0003677">
    <property type="term" value="F:DNA binding"/>
    <property type="evidence" value="ECO:0007669"/>
    <property type="project" value="InterPro"/>
</dbReference>
<dbReference type="SMART" id="SM00530">
    <property type="entry name" value="HTH_XRE"/>
    <property type="match status" value="1"/>
</dbReference>
<protein>
    <submittedName>
        <fullName evidence="2">Helix-turn-helix transcriptional regulator</fullName>
    </submittedName>
</protein>
<dbReference type="InterPro" id="IPR010982">
    <property type="entry name" value="Lambda_DNA-bd_dom_sf"/>
</dbReference>
<accession>A0AAP6EVP6</accession>
<dbReference type="PROSITE" id="PS50943">
    <property type="entry name" value="HTH_CROC1"/>
    <property type="match status" value="1"/>
</dbReference>
<evidence type="ECO:0000313" key="2">
    <source>
        <dbReference type="EMBL" id="MDK6869286.1"/>
    </source>
</evidence>